<proteinExistence type="predicted"/>
<name>A0A6J4KIN4_9CYAN</name>
<sequence length="88" mass="9995">MIRDWQYLYSTAIDNPEKLQSLPQNLNSSSLNHVFTHIAQEVAERLQSSHDFPVNRDSNPDETIAKRGAIRCNVNHGNQSVHNVANQL</sequence>
<evidence type="ECO:0000313" key="1">
    <source>
        <dbReference type="EMBL" id="CAA9305688.1"/>
    </source>
</evidence>
<dbReference type="EMBL" id="CADCTM010000923">
    <property type="protein sequence ID" value="CAA9305688.1"/>
    <property type="molecule type" value="Genomic_DNA"/>
</dbReference>
<protein>
    <submittedName>
        <fullName evidence="1">Uncharacterized protein</fullName>
    </submittedName>
</protein>
<gene>
    <name evidence="1" type="ORF">AVDCRST_MAG92-5478</name>
</gene>
<accession>A0A6J4KIN4</accession>
<reference evidence="1" key="1">
    <citation type="submission" date="2020-02" db="EMBL/GenBank/DDBJ databases">
        <authorList>
            <person name="Meier V. D."/>
        </authorList>
    </citation>
    <scope>NUCLEOTIDE SEQUENCE</scope>
    <source>
        <strain evidence="1">AVDCRST_MAG92</strain>
    </source>
</reference>
<dbReference type="AlphaFoldDB" id="A0A6J4KIN4"/>
<organism evidence="1">
    <name type="scientific">uncultured Coleofasciculus sp</name>
    <dbReference type="NCBI Taxonomy" id="1267456"/>
    <lineage>
        <taxon>Bacteria</taxon>
        <taxon>Bacillati</taxon>
        <taxon>Cyanobacteriota</taxon>
        <taxon>Cyanophyceae</taxon>
        <taxon>Coleofasciculales</taxon>
        <taxon>Coleofasciculaceae</taxon>
        <taxon>Coleofasciculus</taxon>
        <taxon>environmental samples</taxon>
    </lineage>
</organism>